<comment type="caution">
    <text evidence="1">The sequence shown here is derived from an EMBL/GenBank/DDBJ whole genome shotgun (WGS) entry which is preliminary data.</text>
</comment>
<evidence type="ECO:0000313" key="1">
    <source>
        <dbReference type="EMBL" id="EES90784.1"/>
    </source>
</evidence>
<evidence type="ECO:0000313" key="2">
    <source>
        <dbReference type="Proteomes" id="UP000006160"/>
    </source>
</evidence>
<accession>A0A9P2G6E0</accession>
<organism evidence="1 2">
    <name type="scientific">Clostridium botulinum D str. 1873</name>
    <dbReference type="NCBI Taxonomy" id="592027"/>
    <lineage>
        <taxon>Bacteria</taxon>
        <taxon>Bacillati</taxon>
        <taxon>Bacillota</taxon>
        <taxon>Clostridia</taxon>
        <taxon>Eubacteriales</taxon>
        <taxon>Clostridiaceae</taxon>
        <taxon>Clostridium</taxon>
    </lineage>
</organism>
<dbReference type="Proteomes" id="UP000006160">
    <property type="component" value="Unassembled WGS sequence"/>
</dbReference>
<name>A0A9P2G6E0_CLOBO</name>
<dbReference type="AlphaFoldDB" id="A0A9P2G6E0"/>
<sequence>MHTVFILYTLFFLKFTPTPPLVYFNIYERLNLIITIFIN</sequence>
<gene>
    <name evidence="1" type="ORF">CLG_B0630</name>
</gene>
<dbReference type="EMBL" id="ACSJ01000007">
    <property type="protein sequence ID" value="EES90784.1"/>
    <property type="molecule type" value="Genomic_DNA"/>
</dbReference>
<reference evidence="1 2" key="1">
    <citation type="submission" date="2009-10" db="EMBL/GenBank/DDBJ databases">
        <authorList>
            <person name="Shrivastava S."/>
            <person name="Brinkac L.B."/>
            <person name="Brown J.L."/>
            <person name="Bruce D.B."/>
            <person name="Detter C."/>
            <person name="Green L.D."/>
            <person name="Munk C.A."/>
            <person name="Rogers Y.C."/>
            <person name="Tapia R."/>
            <person name="Saunders E.S."/>
            <person name="Sims D.R."/>
            <person name="Smith L.A."/>
            <person name="Smith T.J."/>
            <person name="Sutton G."/>
            <person name="Brettin T."/>
        </authorList>
    </citation>
    <scope>NUCLEOTIDE SEQUENCE [LARGE SCALE GENOMIC DNA]</scope>
    <source>
        <strain evidence="2">D str. 1873</strain>
    </source>
</reference>
<proteinExistence type="predicted"/>
<protein>
    <submittedName>
        <fullName evidence="1">Uncharacterized protein</fullName>
    </submittedName>
</protein>